<dbReference type="PANTHER" id="PTHR46272">
    <property type="entry name" value="G_PROTEIN_RECEP_F1_2 DOMAIN-CONTAINING PROTEIN"/>
    <property type="match status" value="1"/>
</dbReference>
<dbReference type="PANTHER" id="PTHR46272:SF6">
    <property type="entry name" value="G-PROTEIN COUPLED RECEPTOR 139-RELATED"/>
    <property type="match status" value="1"/>
</dbReference>
<reference evidence="11" key="5">
    <citation type="submission" date="2025-09" db="UniProtKB">
        <authorList>
            <consortium name="Ensembl"/>
        </authorList>
    </citation>
    <scope>IDENTIFICATION</scope>
</reference>
<evidence type="ECO:0000256" key="8">
    <source>
        <dbReference type="ARBA" id="ARBA00023224"/>
    </source>
</evidence>
<dbReference type="InterPro" id="IPR000276">
    <property type="entry name" value="GPCR_Rhodpsn"/>
</dbReference>
<feature type="transmembrane region" description="Helical" evidence="9">
    <location>
        <begin position="12"/>
        <end position="34"/>
    </location>
</feature>
<sequence length="362" mass="41780">MPRKNNCLVSFIYFILYQLTCFFLTVNLVAIVILSRGKCGLSRCITRYMLSMSAADLLVIISEVILTRLNYLYFPICFLDLTPVCSLGTSLLCATTDCSVWLTVAFTVDRHIAICCQKLKMKYCTERTAAVVIGTICALSCFRNIPWYFMYQPWYVIDNVPWFCKTKESYYGSRVWDVYYCSYTLLTPCVSFVLILLLNSLTVRYILSANRIRRRLVGHNSTENNNNLEMVNRKKSIVILFAISWSFILLWMNYVVYYVYRKILNYHSYSGYSDPVYVLYETGCMLELLCSCTNTCIYAVTQSKFSEELKKAAKYPLRLMRHGLCESVHSIWFLSLGWPALIVSVNSIPSHLGYMRSQSPAG</sequence>
<reference evidence="12" key="2">
    <citation type="journal article" date="2007" name="PLoS Biol.">
        <title>Survey sequencing and comparative analysis of the elephant shark (Callorhinchus milii) genome.</title>
        <authorList>
            <person name="Venkatesh B."/>
            <person name="Kirkness E.F."/>
            <person name="Loh Y.H."/>
            <person name="Halpern A.L."/>
            <person name="Lee A.P."/>
            <person name="Johnson J."/>
            <person name="Dandona N."/>
            <person name="Viswanathan L.D."/>
            <person name="Tay A."/>
            <person name="Venter J.C."/>
            <person name="Strausberg R.L."/>
            <person name="Brenner S."/>
        </authorList>
    </citation>
    <scope>NUCLEOTIDE SEQUENCE [LARGE SCALE GENOMIC DNA]</scope>
</reference>
<dbReference type="Gene3D" id="1.20.1070.10">
    <property type="entry name" value="Rhodopsin 7-helix transmembrane proteins"/>
    <property type="match status" value="1"/>
</dbReference>
<feature type="domain" description="G-protein coupled receptors family 1 profile" evidence="10">
    <location>
        <begin position="26"/>
        <end position="298"/>
    </location>
</feature>
<dbReference type="InterPro" id="IPR052477">
    <property type="entry name" value="Orphan_GPCR1"/>
</dbReference>
<dbReference type="GO" id="GO:0005886">
    <property type="term" value="C:plasma membrane"/>
    <property type="evidence" value="ECO:0007669"/>
    <property type="project" value="UniProtKB-SubCell"/>
</dbReference>
<evidence type="ECO:0000256" key="2">
    <source>
        <dbReference type="ARBA" id="ARBA00022475"/>
    </source>
</evidence>
<feature type="transmembrane region" description="Helical" evidence="9">
    <location>
        <begin position="55"/>
        <end position="74"/>
    </location>
</feature>
<evidence type="ECO:0000256" key="7">
    <source>
        <dbReference type="ARBA" id="ARBA00023170"/>
    </source>
</evidence>
<dbReference type="PRINTS" id="PR00237">
    <property type="entry name" value="GPCRRHODOPSN"/>
</dbReference>
<dbReference type="Proteomes" id="UP000314986">
    <property type="component" value="Unassembled WGS sequence"/>
</dbReference>
<comment type="subcellular location">
    <subcellularLocation>
        <location evidence="1">Cell membrane</location>
        <topology evidence="1">Multi-pass membrane protein</topology>
    </subcellularLocation>
</comment>
<reference evidence="11" key="4">
    <citation type="submission" date="2025-08" db="UniProtKB">
        <authorList>
            <consortium name="Ensembl"/>
        </authorList>
    </citation>
    <scope>IDENTIFICATION</scope>
</reference>
<reference evidence="12" key="3">
    <citation type="journal article" date="2014" name="Nature">
        <title>Elephant shark genome provides unique insights into gnathostome evolution.</title>
        <authorList>
            <consortium name="International Elephant Shark Genome Sequencing Consortium"/>
            <person name="Venkatesh B."/>
            <person name="Lee A.P."/>
            <person name="Ravi V."/>
            <person name="Maurya A.K."/>
            <person name="Lian M.M."/>
            <person name="Swann J.B."/>
            <person name="Ohta Y."/>
            <person name="Flajnik M.F."/>
            <person name="Sutoh Y."/>
            <person name="Kasahara M."/>
            <person name="Hoon S."/>
            <person name="Gangu V."/>
            <person name="Roy S.W."/>
            <person name="Irimia M."/>
            <person name="Korzh V."/>
            <person name="Kondrychyn I."/>
            <person name="Lim Z.W."/>
            <person name="Tay B.H."/>
            <person name="Tohari S."/>
            <person name="Kong K.W."/>
            <person name="Ho S."/>
            <person name="Lorente-Galdos B."/>
            <person name="Quilez J."/>
            <person name="Marques-Bonet T."/>
            <person name="Raney B.J."/>
            <person name="Ingham P.W."/>
            <person name="Tay A."/>
            <person name="Hillier L.W."/>
            <person name="Minx P."/>
            <person name="Boehm T."/>
            <person name="Wilson R.K."/>
            <person name="Brenner S."/>
            <person name="Warren W.C."/>
        </authorList>
    </citation>
    <scope>NUCLEOTIDE SEQUENCE [LARGE SCALE GENOMIC DNA]</scope>
</reference>
<keyword evidence="12" id="KW-1185">Reference proteome</keyword>
<organism evidence="11 12">
    <name type="scientific">Callorhinchus milii</name>
    <name type="common">Ghost shark</name>
    <dbReference type="NCBI Taxonomy" id="7868"/>
    <lineage>
        <taxon>Eukaryota</taxon>
        <taxon>Metazoa</taxon>
        <taxon>Chordata</taxon>
        <taxon>Craniata</taxon>
        <taxon>Vertebrata</taxon>
        <taxon>Chondrichthyes</taxon>
        <taxon>Holocephali</taxon>
        <taxon>Chimaeriformes</taxon>
        <taxon>Callorhinchidae</taxon>
        <taxon>Callorhinchus</taxon>
    </lineage>
</organism>
<keyword evidence="6 9" id="KW-0472">Membrane</keyword>
<dbReference type="Ensembl" id="ENSCMIT00000000507.1">
    <property type="protein sequence ID" value="ENSCMIP00000000469.1"/>
    <property type="gene ID" value="ENSCMIG00000000337.1"/>
</dbReference>
<feature type="transmembrane region" description="Helical" evidence="9">
    <location>
        <begin position="237"/>
        <end position="260"/>
    </location>
</feature>
<keyword evidence="4 9" id="KW-1133">Transmembrane helix</keyword>
<evidence type="ECO:0000313" key="12">
    <source>
        <dbReference type="Proteomes" id="UP000314986"/>
    </source>
</evidence>
<evidence type="ECO:0000256" key="6">
    <source>
        <dbReference type="ARBA" id="ARBA00023136"/>
    </source>
</evidence>
<dbReference type="InterPro" id="IPR017452">
    <property type="entry name" value="GPCR_Rhodpsn_7TM"/>
</dbReference>
<dbReference type="OMA" id="HIAICCQ"/>
<dbReference type="GeneTree" id="ENSGT00970000196759"/>
<evidence type="ECO:0000256" key="9">
    <source>
        <dbReference type="SAM" id="Phobius"/>
    </source>
</evidence>
<evidence type="ECO:0000256" key="3">
    <source>
        <dbReference type="ARBA" id="ARBA00022692"/>
    </source>
</evidence>
<dbReference type="AlphaFoldDB" id="A0A4W3GQY0"/>
<keyword evidence="7" id="KW-0675">Receptor</keyword>
<feature type="transmembrane region" description="Helical" evidence="9">
    <location>
        <begin position="86"/>
        <end position="108"/>
    </location>
</feature>
<evidence type="ECO:0000313" key="11">
    <source>
        <dbReference type="Ensembl" id="ENSCMIP00000000469.1"/>
    </source>
</evidence>
<name>A0A4W3GQY0_CALMI</name>
<dbReference type="GO" id="GO:0004930">
    <property type="term" value="F:G protein-coupled receptor activity"/>
    <property type="evidence" value="ECO:0007669"/>
    <property type="project" value="UniProtKB-KW"/>
</dbReference>
<dbReference type="SUPFAM" id="SSF81321">
    <property type="entry name" value="Family A G protein-coupled receptor-like"/>
    <property type="match status" value="1"/>
</dbReference>
<evidence type="ECO:0000256" key="4">
    <source>
        <dbReference type="ARBA" id="ARBA00022989"/>
    </source>
</evidence>
<dbReference type="InParanoid" id="A0A4W3GQY0"/>
<evidence type="ECO:0000259" key="10">
    <source>
        <dbReference type="PROSITE" id="PS50262"/>
    </source>
</evidence>
<feature type="transmembrane region" description="Helical" evidence="9">
    <location>
        <begin position="129"/>
        <end position="149"/>
    </location>
</feature>
<keyword evidence="8" id="KW-0807">Transducer</keyword>
<keyword evidence="3 9" id="KW-0812">Transmembrane</keyword>
<evidence type="ECO:0000256" key="1">
    <source>
        <dbReference type="ARBA" id="ARBA00004651"/>
    </source>
</evidence>
<reference evidence="12" key="1">
    <citation type="journal article" date="2006" name="Science">
        <title>Ancient noncoding elements conserved in the human genome.</title>
        <authorList>
            <person name="Venkatesh B."/>
            <person name="Kirkness E.F."/>
            <person name="Loh Y.H."/>
            <person name="Halpern A.L."/>
            <person name="Lee A.P."/>
            <person name="Johnson J."/>
            <person name="Dandona N."/>
            <person name="Viswanathan L.D."/>
            <person name="Tay A."/>
            <person name="Venter J.C."/>
            <person name="Strausberg R.L."/>
            <person name="Brenner S."/>
        </authorList>
    </citation>
    <scope>NUCLEOTIDE SEQUENCE [LARGE SCALE GENOMIC DNA]</scope>
</reference>
<protein>
    <recommendedName>
        <fullName evidence="10">G-protein coupled receptors family 1 profile domain-containing protein</fullName>
    </recommendedName>
</protein>
<dbReference type="PROSITE" id="PS50262">
    <property type="entry name" value="G_PROTEIN_RECEP_F1_2"/>
    <property type="match status" value="1"/>
</dbReference>
<dbReference type="Pfam" id="PF00001">
    <property type="entry name" value="7tm_1"/>
    <property type="match status" value="1"/>
</dbReference>
<proteinExistence type="predicted"/>
<feature type="transmembrane region" description="Helical" evidence="9">
    <location>
        <begin position="185"/>
        <end position="207"/>
    </location>
</feature>
<keyword evidence="2" id="KW-1003">Cell membrane</keyword>
<accession>A0A4W3GQY0</accession>
<evidence type="ECO:0000256" key="5">
    <source>
        <dbReference type="ARBA" id="ARBA00023040"/>
    </source>
</evidence>
<keyword evidence="5" id="KW-0297">G-protein coupled receptor</keyword>